<keyword evidence="10" id="KW-1185">Reference proteome</keyword>
<evidence type="ECO:0000259" key="8">
    <source>
        <dbReference type="Pfam" id="PF03787"/>
    </source>
</evidence>
<dbReference type="EMBL" id="QGKM01000023">
    <property type="protein sequence ID" value="PWQ97647.1"/>
    <property type="molecule type" value="Genomic_DNA"/>
</dbReference>
<feature type="region of interest" description="Disordered" evidence="7">
    <location>
        <begin position="457"/>
        <end position="478"/>
    </location>
</feature>
<evidence type="ECO:0000256" key="7">
    <source>
        <dbReference type="SAM" id="MobiDB-lite"/>
    </source>
</evidence>
<evidence type="ECO:0000256" key="5">
    <source>
        <dbReference type="ARBA" id="ARBA00023118"/>
    </source>
</evidence>
<dbReference type="InterPro" id="IPR010173">
    <property type="entry name" value="CRISPR-assoc_Csm5"/>
</dbReference>
<comment type="function">
    <text evidence="1">This subunit might be involved in maturation of a crRNA intermediate to its mature form.</text>
</comment>
<organism evidence="9 10">
    <name type="scientific">Leucothrix pacifica</name>
    <dbReference type="NCBI Taxonomy" id="1247513"/>
    <lineage>
        <taxon>Bacteria</taxon>
        <taxon>Pseudomonadati</taxon>
        <taxon>Pseudomonadota</taxon>
        <taxon>Gammaproteobacteria</taxon>
        <taxon>Thiotrichales</taxon>
        <taxon>Thiotrichaceae</taxon>
        <taxon>Leucothrix</taxon>
    </lineage>
</organism>
<gene>
    <name evidence="9" type="ORF">DKW60_09710</name>
</gene>
<evidence type="ECO:0000313" key="10">
    <source>
        <dbReference type="Proteomes" id="UP000245539"/>
    </source>
</evidence>
<dbReference type="Proteomes" id="UP000245539">
    <property type="component" value="Unassembled WGS sequence"/>
</dbReference>
<dbReference type="Pfam" id="PF03787">
    <property type="entry name" value="RAMPs"/>
    <property type="match status" value="1"/>
</dbReference>
<dbReference type="OrthoDB" id="9813956at2"/>
<name>A0A317CGY8_9GAMM</name>
<feature type="domain" description="CRISPR type III-associated protein" evidence="8">
    <location>
        <begin position="11"/>
        <end position="206"/>
    </location>
</feature>
<protein>
    <recommendedName>
        <fullName evidence="3">CRISPR system Cms protein Csm5</fullName>
    </recommendedName>
    <alternativeName>
        <fullName evidence="6">CRISPR type III A-associated protein Csm5</fullName>
    </alternativeName>
</protein>
<evidence type="ECO:0000256" key="4">
    <source>
        <dbReference type="ARBA" id="ARBA00022884"/>
    </source>
</evidence>
<evidence type="ECO:0000313" key="9">
    <source>
        <dbReference type="EMBL" id="PWQ97647.1"/>
    </source>
</evidence>
<evidence type="ECO:0000256" key="6">
    <source>
        <dbReference type="ARBA" id="ARBA00031720"/>
    </source>
</evidence>
<dbReference type="InterPro" id="IPR005537">
    <property type="entry name" value="RAMP_III_fam"/>
</dbReference>
<evidence type="ECO:0000256" key="1">
    <source>
        <dbReference type="ARBA" id="ARBA00003088"/>
    </source>
</evidence>
<reference evidence="9 10" key="1">
    <citation type="submission" date="2018-05" db="EMBL/GenBank/DDBJ databases">
        <title>Leucothrix arctica sp. nov., isolated from Arctic seawater.</title>
        <authorList>
            <person name="Choi A."/>
            <person name="Baek K."/>
        </authorList>
    </citation>
    <scope>NUCLEOTIDE SEQUENCE [LARGE SCALE GENOMIC DNA]</scope>
    <source>
        <strain evidence="9 10">JCM 18388</strain>
    </source>
</reference>
<dbReference type="PANTHER" id="PTHR38007:SF1">
    <property type="entry name" value="CRISPR SYSTEM CMS PROTEIN CSM5"/>
    <property type="match status" value="1"/>
</dbReference>
<dbReference type="PANTHER" id="PTHR38007">
    <property type="entry name" value="CRISPR SYSTEM CMS PROTEIN CSM5"/>
    <property type="match status" value="1"/>
</dbReference>
<sequence length="557" mass="63604">MSFLSSHTLHFTPLTPVHIGCNETYEPTNYVIEGTALYEFNPDTAIRNLPDIARKELLKIVTGKPTKEMLKQVQALFYQNRESLIGGAEHFFPVGDGVAEQYKKRVGKAAQYEGRGRQVINNLEIERTSYNQANRKPMFPGSSIKGAIRTALLDSLNKGQPLSHNLKQKRGAAQNRGFQESLFEGKFHTDPMRLISVGDAHWVTDGDIPGNEIRFAVNRKRRLQEGERLQQSMAEEKGLSQTLECVSAMQPRCITGSLNIQDVSEIRQTHGKVPKSELQWSVRDIAALCNRFYTKLFREESSAMQKLGYLDANWVRLVSMVLSENMQRKLDNNEAFLLRVGRHSGAEALTLEGVRNIKIMTGKGNAPKYKDAPQTWWLASTDKNNALGMMPFGWILVEIDTDPAELFSGVDEMHRFNEGKADWLRQNQDYKNSLKDALDKKQQEEQERQMLLDKKRAEEAEQERLEMERSAAEDAQRELELSKLSPIEREIAEFETYWDAITALTSGNWEGDSQKEAAEFIRDRMKAEKIWREKSSKKNPAKDKPFARTQIVLGFLK</sequence>
<keyword evidence="4" id="KW-0694">RNA-binding</keyword>
<accession>A0A317CGY8</accession>
<comment type="similarity">
    <text evidence="2">Belongs to the CRISPR-associated Csm5 family.</text>
</comment>
<dbReference type="GO" id="GO:0051607">
    <property type="term" value="P:defense response to virus"/>
    <property type="evidence" value="ECO:0007669"/>
    <property type="project" value="UniProtKB-KW"/>
</dbReference>
<evidence type="ECO:0000256" key="2">
    <source>
        <dbReference type="ARBA" id="ARBA00006680"/>
    </source>
</evidence>
<keyword evidence="5" id="KW-0051">Antiviral defense</keyword>
<dbReference type="AlphaFoldDB" id="A0A317CGY8"/>
<comment type="caution">
    <text evidence="9">The sequence shown here is derived from an EMBL/GenBank/DDBJ whole genome shotgun (WGS) entry which is preliminary data.</text>
</comment>
<evidence type="ECO:0000256" key="3">
    <source>
        <dbReference type="ARBA" id="ARBA00016113"/>
    </source>
</evidence>
<dbReference type="GO" id="GO:0003723">
    <property type="term" value="F:RNA binding"/>
    <property type="evidence" value="ECO:0007669"/>
    <property type="project" value="UniProtKB-KW"/>
</dbReference>
<dbReference type="RefSeq" id="WP_109837462.1">
    <property type="nucleotide sequence ID" value="NZ_QGKM01000023.1"/>
</dbReference>
<proteinExistence type="inferred from homology"/>